<feature type="region of interest" description="Disordered" evidence="1">
    <location>
        <begin position="1"/>
        <end position="37"/>
    </location>
</feature>
<dbReference type="EMBL" id="CYRY02005957">
    <property type="protein sequence ID" value="VCW70480.1"/>
    <property type="molecule type" value="Genomic_DNA"/>
</dbReference>
<protein>
    <submittedName>
        <fullName evidence="2">Uncharacterized protein</fullName>
    </submittedName>
</protein>
<dbReference type="AlphaFoldDB" id="A0A9X9LKB7"/>
<reference evidence="2 3" key="1">
    <citation type="submission" date="2018-10" db="EMBL/GenBank/DDBJ databases">
        <authorList>
            <person name="Ekblom R."/>
            <person name="Jareborg N."/>
        </authorList>
    </citation>
    <scope>NUCLEOTIDE SEQUENCE [LARGE SCALE GENOMIC DNA]</scope>
    <source>
        <tissue evidence="2">Muscle</tissue>
    </source>
</reference>
<evidence type="ECO:0000313" key="3">
    <source>
        <dbReference type="Proteomes" id="UP000269945"/>
    </source>
</evidence>
<proteinExistence type="predicted"/>
<comment type="caution">
    <text evidence="2">The sequence shown here is derived from an EMBL/GenBank/DDBJ whole genome shotgun (WGS) entry which is preliminary data.</text>
</comment>
<keyword evidence="3" id="KW-1185">Reference proteome</keyword>
<accession>A0A9X9LKB7</accession>
<organism evidence="2 3">
    <name type="scientific">Gulo gulo</name>
    <name type="common">Wolverine</name>
    <name type="synonym">Gluton</name>
    <dbReference type="NCBI Taxonomy" id="48420"/>
    <lineage>
        <taxon>Eukaryota</taxon>
        <taxon>Metazoa</taxon>
        <taxon>Chordata</taxon>
        <taxon>Craniata</taxon>
        <taxon>Vertebrata</taxon>
        <taxon>Euteleostomi</taxon>
        <taxon>Mammalia</taxon>
        <taxon>Eutheria</taxon>
        <taxon>Laurasiatheria</taxon>
        <taxon>Carnivora</taxon>
        <taxon>Caniformia</taxon>
        <taxon>Musteloidea</taxon>
        <taxon>Mustelidae</taxon>
        <taxon>Guloninae</taxon>
        <taxon>Gulo</taxon>
    </lineage>
</organism>
<name>A0A9X9LKB7_GULGU</name>
<evidence type="ECO:0000313" key="2">
    <source>
        <dbReference type="EMBL" id="VCW70480.1"/>
    </source>
</evidence>
<evidence type="ECO:0000256" key="1">
    <source>
        <dbReference type="SAM" id="MobiDB-lite"/>
    </source>
</evidence>
<sequence length="57" mass="5863">MHGRAISTADSASKAAEEPTFSVENRGSTCPGFGNTIPATSRASLPGLLERLCARGN</sequence>
<dbReference type="Proteomes" id="UP000269945">
    <property type="component" value="Unassembled WGS sequence"/>
</dbReference>
<gene>
    <name evidence="2" type="ORF">BN2614_LOCUS4</name>
</gene>